<dbReference type="EMBL" id="MK075140">
    <property type="protein sequence ID" value="AYV99543.1"/>
    <property type="molecule type" value="mRNA"/>
</dbReference>
<protein>
    <submittedName>
        <fullName evidence="2">Venom polypeptide</fullName>
    </submittedName>
</protein>
<organism evidence="2">
    <name type="scientific">Dolopus genitalis</name>
    <name type="common">Giant Australian assassin fly</name>
    <name type="synonym">Asilus genitalis</name>
    <dbReference type="NCBI Taxonomy" id="2488630"/>
    <lineage>
        <taxon>Eukaryota</taxon>
        <taxon>Metazoa</taxon>
        <taxon>Ecdysozoa</taxon>
        <taxon>Arthropoda</taxon>
        <taxon>Hexapoda</taxon>
        <taxon>Insecta</taxon>
        <taxon>Pterygota</taxon>
        <taxon>Neoptera</taxon>
        <taxon>Endopterygota</taxon>
        <taxon>Diptera</taxon>
        <taxon>Brachycera</taxon>
        <taxon>Muscomorpha</taxon>
        <taxon>Asiloidea</taxon>
        <taxon>Asilidae</taxon>
        <taxon>Asilinae</taxon>
        <taxon>Dolopus</taxon>
    </lineage>
</organism>
<sequence>MSRFFITLACIAFVGVCSAQNLDQHVQFVEDIEKFRAENPEVVLTPLTVESVTPYNQMRYTFGRRVLGDRIVTQGNNNFNYPQAQDVRTNLNYPANGIGNVVSYVEIFVDQTSNIGTAYVTSGGIGQRHISIVLEAKRTFRFSYRAAIYGY</sequence>
<dbReference type="InterPro" id="IPR031734">
    <property type="entry name" value="MBF2"/>
</dbReference>
<feature type="signal peptide" evidence="1">
    <location>
        <begin position="1"/>
        <end position="19"/>
    </location>
</feature>
<evidence type="ECO:0000313" key="2">
    <source>
        <dbReference type="EMBL" id="AYV99543.1"/>
    </source>
</evidence>
<keyword evidence="1" id="KW-0732">Signal</keyword>
<name>A0A3G5BID6_DOLGE</name>
<accession>A0A3G5BID6</accession>
<dbReference type="Pfam" id="PF15868">
    <property type="entry name" value="MBF2"/>
    <property type="match status" value="1"/>
</dbReference>
<proteinExistence type="evidence at transcript level"/>
<dbReference type="AlphaFoldDB" id="A0A3G5BID6"/>
<feature type="chain" id="PRO_5018172945" evidence="1">
    <location>
        <begin position="20"/>
        <end position="151"/>
    </location>
</feature>
<reference evidence="2" key="1">
    <citation type="journal article" date="2018" name="Toxins">
        <title>Buzz kill: function and proteomic composition of venom from the giant assassin fly Dolopus genitalis (Diptera: Asilidae).</title>
        <authorList>
            <person name="Walker A.A."/>
            <person name="Dobson J."/>
            <person name="Jin J."/>
            <person name="Robinson S.D."/>
            <person name="Herzig V."/>
            <person name="Vetter I."/>
            <person name="King G.F."/>
            <person name="Fry B.G."/>
        </authorList>
    </citation>
    <scope>NUCLEOTIDE SEQUENCE</scope>
    <source>
        <strain evidence="2">U-Asilidin11-Dg22</strain>
        <tissue evidence="2">Venom/thoracic glands</tissue>
    </source>
</reference>
<evidence type="ECO:0000256" key="1">
    <source>
        <dbReference type="SAM" id="SignalP"/>
    </source>
</evidence>